<evidence type="ECO:0000313" key="3">
    <source>
        <dbReference type="Proteomes" id="UP000231919"/>
    </source>
</evidence>
<dbReference type="Proteomes" id="UP000231919">
    <property type="component" value="Unassembled WGS sequence"/>
</dbReference>
<sequence length="437" mass="49122">MRALILGVICVLITQTLRSETVSGPGTNCNGLLNLQKVTVCILEYSPEYRTEQLRLKEVLGRKAIASYLFPSNPVLSGYVAQRKGTVSEGGFLGSGPAPTASNQQLLLSQEIFLGNKRAKAQEVADEEYKIQTGRLETVRRNMISRSFSAVLRYGGFKKEFLETKELYELAKDLRILSTARAKEGVAPAMDVDVAKAEELRLWKILKQTERKLETSKGDLLILMNASPDATIELDVNGLELKELPNDVPSLVKIALIHRPEIEVSENEIMLAARKLEQTRLQKIPNLTLGGFVQSDGFNEKVVGAQVSFPFTLWRNYEGEIKSADAIKEQARENARNNERIIRMEIVHAVSNYIALRSEIEQYDQSYLRDLDRDLELLKEAIRLGRMKVADALNSQRILANAKLNFIVSKTEYSLSQIELIRSIGLPFEDNLKEINP</sequence>
<keyword evidence="3" id="KW-1185">Reference proteome</keyword>
<organism evidence="2 3">
    <name type="scientific">Leptospira kmetyi</name>
    <dbReference type="NCBI Taxonomy" id="408139"/>
    <lineage>
        <taxon>Bacteria</taxon>
        <taxon>Pseudomonadati</taxon>
        <taxon>Spirochaetota</taxon>
        <taxon>Spirochaetia</taxon>
        <taxon>Leptospirales</taxon>
        <taxon>Leptospiraceae</taxon>
        <taxon>Leptospira</taxon>
    </lineage>
</organism>
<dbReference type="Pfam" id="PF02321">
    <property type="entry name" value="OEP"/>
    <property type="match status" value="1"/>
</dbReference>
<gene>
    <name evidence="2" type="ORF">CH378_12480</name>
</gene>
<evidence type="ECO:0000313" key="2">
    <source>
        <dbReference type="EMBL" id="PJZ29496.1"/>
    </source>
</evidence>
<reference evidence="2 3" key="1">
    <citation type="submission" date="2017-07" db="EMBL/GenBank/DDBJ databases">
        <title>Leptospira spp. isolated from tropical soils.</title>
        <authorList>
            <person name="Thibeaux R."/>
            <person name="Iraola G."/>
            <person name="Ferres I."/>
            <person name="Bierque E."/>
            <person name="Girault D."/>
            <person name="Soupe-Gilbert M.-E."/>
            <person name="Picardeau M."/>
            <person name="Goarant C."/>
        </authorList>
    </citation>
    <scope>NUCLEOTIDE SEQUENCE [LARGE SCALE GENOMIC DNA]</scope>
    <source>
        <strain evidence="2 3">JW2-C-B1</strain>
    </source>
</reference>
<accession>A0ABX4N813</accession>
<evidence type="ECO:0000256" key="1">
    <source>
        <dbReference type="ARBA" id="ARBA00007613"/>
    </source>
</evidence>
<dbReference type="Gene3D" id="1.20.1600.10">
    <property type="entry name" value="Outer membrane efflux proteins (OEP)"/>
    <property type="match status" value="1"/>
</dbReference>
<comment type="similarity">
    <text evidence="1">Belongs to the outer membrane factor (OMF) (TC 1.B.17) family.</text>
</comment>
<dbReference type="InterPro" id="IPR003423">
    <property type="entry name" value="OMP_efflux"/>
</dbReference>
<dbReference type="SUPFAM" id="SSF56954">
    <property type="entry name" value="Outer membrane efflux proteins (OEP)"/>
    <property type="match status" value="1"/>
</dbReference>
<dbReference type="PANTHER" id="PTHR30203:SF24">
    <property type="entry name" value="BLR4935 PROTEIN"/>
    <property type="match status" value="1"/>
</dbReference>
<proteinExistence type="inferred from homology"/>
<comment type="caution">
    <text evidence="2">The sequence shown here is derived from an EMBL/GenBank/DDBJ whole genome shotgun (WGS) entry which is preliminary data.</text>
</comment>
<name>A0ABX4N813_9LEPT</name>
<dbReference type="RefSeq" id="WP_100755696.1">
    <property type="nucleotide sequence ID" value="NZ_NPDP01000021.1"/>
</dbReference>
<protein>
    <submittedName>
        <fullName evidence="2">Channel protein TolC</fullName>
    </submittedName>
</protein>
<dbReference type="PANTHER" id="PTHR30203">
    <property type="entry name" value="OUTER MEMBRANE CATION EFFLUX PROTEIN"/>
    <property type="match status" value="1"/>
</dbReference>
<dbReference type="InterPro" id="IPR010131">
    <property type="entry name" value="MdtP/NodT-like"/>
</dbReference>
<dbReference type="EMBL" id="NPDP01000021">
    <property type="protein sequence ID" value="PJZ29496.1"/>
    <property type="molecule type" value="Genomic_DNA"/>
</dbReference>